<keyword evidence="2" id="KW-0472">Membrane</keyword>
<dbReference type="Proteomes" id="UP000313066">
    <property type="component" value="Unassembled WGS sequence"/>
</dbReference>
<feature type="transmembrane region" description="Helical" evidence="2">
    <location>
        <begin position="151"/>
        <end position="172"/>
    </location>
</feature>
<proteinExistence type="predicted"/>
<keyword evidence="2" id="KW-0812">Transmembrane</keyword>
<comment type="caution">
    <text evidence="4">The sequence shown here is derived from an EMBL/GenBank/DDBJ whole genome shotgun (WGS) entry which is preliminary data.</text>
</comment>
<feature type="region of interest" description="Disordered" evidence="1">
    <location>
        <begin position="273"/>
        <end position="303"/>
    </location>
</feature>
<feature type="transmembrane region" description="Helical" evidence="2">
    <location>
        <begin position="251"/>
        <end position="270"/>
    </location>
</feature>
<sequence length="303" mass="31017">MTTSRRAAITACCCLVLLVVVYLLAVWTVPGQRFEDAVLEGAQRVAGGRQEEAALAALGTISRYSLAGAVLLVCAVALVRRRPLLAVAGTAVIAGSVVTTEVLRHLVLLRPILLPSGVRRDDQSFPSGHTAVAMSVMCALVLVIPHRFRWVVVLPTSAWATAVGASTVTANWHRPSDTIGSDLIVLAYACAAVAFLARVGATREAEPLGPLGRVAMRLLIGLHVIGAVAGLAVAVLAALGGDGDPAALRAGRAIALAGGATVAATMLGLLRRTGLGPAPRGRPPTPAPPPPSGRSAATHPTPR</sequence>
<feature type="transmembrane region" description="Helical" evidence="2">
    <location>
        <begin position="127"/>
        <end position="144"/>
    </location>
</feature>
<reference evidence="4 5" key="1">
    <citation type="submission" date="2019-10" db="EMBL/GenBank/DDBJ databases">
        <title>Nonomuraea sp. nov., isolated from Phyllanthus amarus.</title>
        <authorList>
            <person name="Klykleung N."/>
            <person name="Tanasupawat S."/>
        </authorList>
    </citation>
    <scope>NUCLEOTIDE SEQUENCE [LARGE SCALE GENOMIC DNA]</scope>
    <source>
        <strain evidence="4 5">CR1-09</strain>
    </source>
</reference>
<dbReference type="InterPro" id="IPR036938">
    <property type="entry name" value="PAP2/HPO_sf"/>
</dbReference>
<evidence type="ECO:0000313" key="4">
    <source>
        <dbReference type="EMBL" id="KAB8180546.1"/>
    </source>
</evidence>
<dbReference type="InterPro" id="IPR000326">
    <property type="entry name" value="PAP2/HPO"/>
</dbReference>
<dbReference type="Pfam" id="PF01569">
    <property type="entry name" value="PAP2"/>
    <property type="match status" value="1"/>
</dbReference>
<dbReference type="SMART" id="SM00014">
    <property type="entry name" value="acidPPc"/>
    <property type="match status" value="1"/>
</dbReference>
<feature type="transmembrane region" description="Helical" evidence="2">
    <location>
        <begin position="178"/>
        <end position="197"/>
    </location>
</feature>
<feature type="compositionally biased region" description="Pro residues" evidence="1">
    <location>
        <begin position="280"/>
        <end position="292"/>
    </location>
</feature>
<feature type="transmembrane region" description="Helical" evidence="2">
    <location>
        <begin position="55"/>
        <end position="78"/>
    </location>
</feature>
<dbReference type="SUPFAM" id="SSF48317">
    <property type="entry name" value="Acid phosphatase/Vanadium-dependent haloperoxidase"/>
    <property type="match status" value="1"/>
</dbReference>
<name>A0A5N6BJ17_9ACTN</name>
<dbReference type="AlphaFoldDB" id="A0A5N6BJ17"/>
<keyword evidence="2" id="KW-1133">Transmembrane helix</keyword>
<protein>
    <submittedName>
        <fullName evidence="4">Phosphatase PAP2 family protein</fullName>
    </submittedName>
</protein>
<organism evidence="4 5">
    <name type="scientific">Microbispora catharanthi</name>
    <dbReference type="NCBI Taxonomy" id="1712871"/>
    <lineage>
        <taxon>Bacteria</taxon>
        <taxon>Bacillati</taxon>
        <taxon>Actinomycetota</taxon>
        <taxon>Actinomycetes</taxon>
        <taxon>Streptosporangiales</taxon>
        <taxon>Streptosporangiaceae</taxon>
        <taxon>Microbispora</taxon>
    </lineage>
</organism>
<keyword evidence="5" id="KW-1185">Reference proteome</keyword>
<evidence type="ECO:0000259" key="3">
    <source>
        <dbReference type="SMART" id="SM00014"/>
    </source>
</evidence>
<feature type="transmembrane region" description="Helical" evidence="2">
    <location>
        <begin position="85"/>
        <end position="107"/>
    </location>
</feature>
<feature type="transmembrane region" description="Helical" evidence="2">
    <location>
        <begin position="218"/>
        <end position="239"/>
    </location>
</feature>
<evidence type="ECO:0000313" key="5">
    <source>
        <dbReference type="Proteomes" id="UP000313066"/>
    </source>
</evidence>
<evidence type="ECO:0000256" key="2">
    <source>
        <dbReference type="SAM" id="Phobius"/>
    </source>
</evidence>
<feature type="domain" description="Phosphatidic acid phosphatase type 2/haloperoxidase" evidence="3">
    <location>
        <begin position="84"/>
        <end position="195"/>
    </location>
</feature>
<dbReference type="EMBL" id="VDMA02000021">
    <property type="protein sequence ID" value="KAB8180546.1"/>
    <property type="molecule type" value="Genomic_DNA"/>
</dbReference>
<dbReference type="Gene3D" id="1.20.144.10">
    <property type="entry name" value="Phosphatidic acid phosphatase type 2/haloperoxidase"/>
    <property type="match status" value="1"/>
</dbReference>
<accession>A0A5N6BJ17</accession>
<evidence type="ECO:0000256" key="1">
    <source>
        <dbReference type="SAM" id="MobiDB-lite"/>
    </source>
</evidence>
<gene>
    <name evidence="4" type="ORF">FH610_032075</name>
</gene>